<proteinExistence type="predicted"/>
<organism evidence="1 2">
    <name type="scientific">Abyssalbus ytuae</name>
    <dbReference type="NCBI Taxonomy" id="2926907"/>
    <lineage>
        <taxon>Bacteria</taxon>
        <taxon>Pseudomonadati</taxon>
        <taxon>Bacteroidota</taxon>
        <taxon>Flavobacteriia</taxon>
        <taxon>Flavobacteriales</taxon>
        <taxon>Flavobacteriaceae</taxon>
        <taxon>Abyssalbus</taxon>
    </lineage>
</organism>
<sequence>MDRRSALKNISLATGYAVAAPGIMSILTSCKTEVATWKPTYLSVTEGHIIKHLVDIIIPKSKLPGGLEVNIPEFIDVMFRDVESESNQEAFKLSCEVFADKFESVYKKEALKGSKKEFHEILDKYFKISEDEKQKVFNDLSKNISEIPGQDLNKYHIYSFLTTVRRYALFGYFTSEKVGEEVLAYDPIPGEYIPCGSLNDLSGGKVWSL</sequence>
<dbReference type="EMBL" id="CP094358">
    <property type="protein sequence ID" value="UOB19175.1"/>
    <property type="molecule type" value="Genomic_DNA"/>
</dbReference>
<gene>
    <name evidence="1" type="ORF">MQE35_07715</name>
</gene>
<dbReference type="Pfam" id="PF13618">
    <property type="entry name" value="Gluconate_2-dh3"/>
    <property type="match status" value="1"/>
</dbReference>
<dbReference type="Proteomes" id="UP000831290">
    <property type="component" value="Chromosome"/>
</dbReference>
<dbReference type="InterPro" id="IPR027056">
    <property type="entry name" value="Gluconate_2DH_su3"/>
</dbReference>
<evidence type="ECO:0000313" key="2">
    <source>
        <dbReference type="Proteomes" id="UP000831290"/>
    </source>
</evidence>
<dbReference type="RefSeq" id="WP_255845792.1">
    <property type="nucleotide sequence ID" value="NZ_CP094358.1"/>
</dbReference>
<protein>
    <submittedName>
        <fullName evidence="1">Gluconate 2-dehydrogenase subunit 3 family protein</fullName>
    </submittedName>
</protein>
<reference evidence="1" key="1">
    <citation type="submission" date="2022-03" db="EMBL/GenBank/DDBJ databases">
        <title>Description of Abyssus ytuae gen. nov., sp. nov., a novel member of the family Flavobacteriaceae isolated from the sediment of Mariana Trench.</title>
        <authorList>
            <person name="Zhang J."/>
            <person name="Xu X."/>
        </authorList>
    </citation>
    <scope>NUCLEOTIDE SEQUENCE</scope>
    <source>
        <strain evidence="1">MT3330</strain>
    </source>
</reference>
<name>A0A9E6ZRJ2_9FLAO</name>
<accession>A0A9E6ZRJ2</accession>
<evidence type="ECO:0000313" key="1">
    <source>
        <dbReference type="EMBL" id="UOB19175.1"/>
    </source>
</evidence>
<dbReference type="PROSITE" id="PS51257">
    <property type="entry name" value="PROKAR_LIPOPROTEIN"/>
    <property type="match status" value="1"/>
</dbReference>
<keyword evidence="2" id="KW-1185">Reference proteome</keyword>
<dbReference type="AlphaFoldDB" id="A0A9E6ZRJ2"/>
<dbReference type="KEGG" id="fbm:MQE35_07715"/>